<evidence type="ECO:0000313" key="2">
    <source>
        <dbReference type="EMBL" id="KAE8299781.1"/>
    </source>
</evidence>
<dbReference type="Proteomes" id="UP000424527">
    <property type="component" value="Unassembled WGS sequence"/>
</dbReference>
<feature type="region of interest" description="Disordered" evidence="1">
    <location>
        <begin position="226"/>
        <end position="256"/>
    </location>
</feature>
<gene>
    <name evidence="2" type="ORF">D5F01_LYC02199</name>
</gene>
<accession>A0A6G0J8B3</accession>
<name>A0A6G0J8B3_LARCR</name>
<feature type="region of interest" description="Disordered" evidence="1">
    <location>
        <begin position="60"/>
        <end position="79"/>
    </location>
</feature>
<organism evidence="2 3">
    <name type="scientific">Larimichthys crocea</name>
    <name type="common">Large yellow croaker</name>
    <name type="synonym">Pseudosciaena crocea</name>
    <dbReference type="NCBI Taxonomy" id="215358"/>
    <lineage>
        <taxon>Eukaryota</taxon>
        <taxon>Metazoa</taxon>
        <taxon>Chordata</taxon>
        <taxon>Craniata</taxon>
        <taxon>Vertebrata</taxon>
        <taxon>Euteleostomi</taxon>
        <taxon>Actinopterygii</taxon>
        <taxon>Neopterygii</taxon>
        <taxon>Teleostei</taxon>
        <taxon>Neoteleostei</taxon>
        <taxon>Acanthomorphata</taxon>
        <taxon>Eupercaria</taxon>
        <taxon>Sciaenidae</taxon>
        <taxon>Larimichthys</taxon>
    </lineage>
</organism>
<evidence type="ECO:0000256" key="1">
    <source>
        <dbReference type="SAM" id="MobiDB-lite"/>
    </source>
</evidence>
<sequence length="256" mass="29369">MGEWANIIIMPTFSSLVACKELTSNFRVGYVAVAHDVMLRRMKKAAVIYSRNKMWEMQKEISTDEDEDPPQPPGLLSPKEENMREYLREVWRLKEGGTDNEDAKKLWLSHITSQPVDKSEPARQSYERLVLEDIDNEDAHIAKQEQNQTLTQVWHSLKQVIAPTRYVRALRMVTAQKSGEMTFVTMPVGGNTVPQMDEAVTVFRDQKEQRARKSAENPNQHRIWTAEGPGWRQDRTAEGSNRTNAAVKAKSNQIFV</sequence>
<keyword evidence="3" id="KW-1185">Reference proteome</keyword>
<evidence type="ECO:0000313" key="3">
    <source>
        <dbReference type="Proteomes" id="UP000424527"/>
    </source>
</evidence>
<dbReference type="EMBL" id="REGW02000002">
    <property type="protein sequence ID" value="KAE8299781.1"/>
    <property type="molecule type" value="Genomic_DNA"/>
</dbReference>
<dbReference type="AlphaFoldDB" id="A0A6G0J8B3"/>
<proteinExistence type="predicted"/>
<comment type="caution">
    <text evidence="2">The sequence shown here is derived from an EMBL/GenBank/DDBJ whole genome shotgun (WGS) entry which is preliminary data.</text>
</comment>
<reference evidence="2 3" key="1">
    <citation type="submission" date="2019-07" db="EMBL/GenBank/DDBJ databases">
        <title>Chromosome genome assembly for large yellow croaker.</title>
        <authorList>
            <person name="Xiao S."/>
        </authorList>
    </citation>
    <scope>NUCLEOTIDE SEQUENCE [LARGE SCALE GENOMIC DNA]</scope>
    <source>
        <strain evidence="2">JMULYC20181020</strain>
        <tissue evidence="2">Muscle</tissue>
    </source>
</reference>
<protein>
    <submittedName>
        <fullName evidence="2">Uncharacterized protein</fullName>
    </submittedName>
</protein>
<feature type="compositionally biased region" description="Polar residues" evidence="1">
    <location>
        <begin position="238"/>
        <end position="256"/>
    </location>
</feature>